<protein>
    <recommendedName>
        <fullName evidence="3">PARP catalytic domain-containing protein</fullName>
    </recommendedName>
</protein>
<evidence type="ECO:0000313" key="2">
    <source>
        <dbReference type="Proteomes" id="UP000297288"/>
    </source>
</evidence>
<dbReference type="Proteomes" id="UP000297288">
    <property type="component" value="Unassembled WGS sequence"/>
</dbReference>
<gene>
    <name evidence="1" type="ORF">E4650_06780</name>
</gene>
<name>A0A4Z0W3L1_9BACT</name>
<reference evidence="1 2" key="1">
    <citation type="submission" date="2019-04" db="EMBL/GenBank/DDBJ databases">
        <title>Draft genome sequence data and analysis of a Fermenting Bacterium, Geotoga petraea strain HO-Geo1, isolated from heavy-oil petroleum reservoir in Russia.</title>
        <authorList>
            <person name="Grouzdev D.S."/>
            <person name="Semenova E.M."/>
            <person name="Sokolova D.S."/>
            <person name="Tourova T.P."/>
            <person name="Poltaraus A.B."/>
            <person name="Nazina T.N."/>
        </authorList>
    </citation>
    <scope>NUCLEOTIDE SEQUENCE [LARGE SCALE GENOMIC DNA]</scope>
    <source>
        <strain evidence="1 2">HO-Geo1</strain>
    </source>
</reference>
<dbReference type="SUPFAM" id="SSF56399">
    <property type="entry name" value="ADP-ribosylation"/>
    <property type="match status" value="1"/>
</dbReference>
<organism evidence="1 2">
    <name type="scientific">Geotoga petraea</name>
    <dbReference type="NCBI Taxonomy" id="28234"/>
    <lineage>
        <taxon>Bacteria</taxon>
        <taxon>Thermotogati</taxon>
        <taxon>Thermotogota</taxon>
        <taxon>Thermotogae</taxon>
        <taxon>Petrotogales</taxon>
        <taxon>Petrotogaceae</taxon>
        <taxon>Geotoga</taxon>
    </lineage>
</organism>
<dbReference type="AlphaFoldDB" id="A0A4Z0W3L1"/>
<evidence type="ECO:0008006" key="3">
    <source>
        <dbReference type="Google" id="ProtNLM"/>
    </source>
</evidence>
<dbReference type="RefSeq" id="WP_135402961.1">
    <property type="nucleotide sequence ID" value="NZ_SRME01000003.1"/>
</dbReference>
<dbReference type="OrthoDB" id="274805at2"/>
<dbReference type="Gene3D" id="3.90.175.10">
    <property type="entry name" value="Diphtheria Toxin, domain 1"/>
    <property type="match status" value="1"/>
</dbReference>
<sequence length="178" mass="20961">MDENDFLESTYSCFAWHGTSEINANNIKQSGEWKESSPETKWLGKGVYFMENNKFWACSWAKNGKHKTDNPVVLKTFIEIKRKSFFDMTNDKWYKLFLSTRNNLIKRNIIKKDEINDGHVIDYICKIFDKSSSKYPIKAVKNIRCYKNNNFPSNFSNSQIQICVKDTNIIKIIKIEKC</sequence>
<evidence type="ECO:0000313" key="1">
    <source>
        <dbReference type="EMBL" id="TGG88042.1"/>
    </source>
</evidence>
<accession>A0A4Z0W3L1</accession>
<dbReference type="EMBL" id="SRME01000003">
    <property type="protein sequence ID" value="TGG88042.1"/>
    <property type="molecule type" value="Genomic_DNA"/>
</dbReference>
<proteinExistence type="predicted"/>
<comment type="caution">
    <text evidence="1">The sequence shown here is derived from an EMBL/GenBank/DDBJ whole genome shotgun (WGS) entry which is preliminary data.</text>
</comment>